<evidence type="ECO:0000256" key="3">
    <source>
        <dbReference type="ARBA" id="ARBA00022692"/>
    </source>
</evidence>
<dbReference type="GO" id="GO:0005886">
    <property type="term" value="C:plasma membrane"/>
    <property type="evidence" value="ECO:0007669"/>
    <property type="project" value="UniProtKB-SubCell"/>
</dbReference>
<feature type="transmembrane region" description="Helical" evidence="7">
    <location>
        <begin position="56"/>
        <end position="80"/>
    </location>
</feature>
<dbReference type="CDD" id="cd06261">
    <property type="entry name" value="TM_PBP2"/>
    <property type="match status" value="1"/>
</dbReference>
<evidence type="ECO:0000256" key="2">
    <source>
        <dbReference type="ARBA" id="ARBA00022448"/>
    </source>
</evidence>
<name>A0A6A9QL25_SULME</name>
<dbReference type="InterPro" id="IPR000515">
    <property type="entry name" value="MetI-like"/>
</dbReference>
<evidence type="ECO:0000256" key="5">
    <source>
        <dbReference type="ARBA" id="ARBA00023032"/>
    </source>
</evidence>
<evidence type="ECO:0000256" key="7">
    <source>
        <dbReference type="RuleBase" id="RU363032"/>
    </source>
</evidence>
<dbReference type="PROSITE" id="PS50928">
    <property type="entry name" value="ABC_TM1"/>
    <property type="match status" value="1"/>
</dbReference>
<accession>A0A6A9QL25</accession>
<feature type="transmembrane region" description="Helical" evidence="7">
    <location>
        <begin position="126"/>
        <end position="147"/>
    </location>
</feature>
<feature type="domain" description="ABC transmembrane type-1" evidence="8">
    <location>
        <begin position="54"/>
        <end position="259"/>
    </location>
</feature>
<dbReference type="InterPro" id="IPR005667">
    <property type="entry name" value="Sulph_transpt2"/>
</dbReference>
<keyword evidence="10" id="KW-1185">Reference proteome</keyword>
<reference evidence="9 10" key="1">
    <citation type="submission" date="2019-10" db="EMBL/GenBank/DDBJ databases">
        <title>Sequencing and Assembly of Multiple Reported Metal-Biooxidizing Members of the Extremely Thermoacidophilic Archaeal Family Sulfolobaceae.</title>
        <authorList>
            <person name="Counts J.A."/>
            <person name="Kelly R.M."/>
        </authorList>
    </citation>
    <scope>NUCLEOTIDE SEQUENCE [LARGE SCALE GENOMIC DNA]</scope>
    <source>
        <strain evidence="9 10">DSM 6482</strain>
    </source>
</reference>
<dbReference type="OrthoDB" id="11163at2157"/>
<comment type="subcellular location">
    <subcellularLocation>
        <location evidence="7">Cell membrane</location>
        <topology evidence="7">Multi-pass membrane protein</topology>
    </subcellularLocation>
    <subcellularLocation>
        <location evidence="1">Membrane</location>
        <topology evidence="1">Multi-pass membrane protein</topology>
    </subcellularLocation>
</comment>
<evidence type="ECO:0000256" key="1">
    <source>
        <dbReference type="ARBA" id="ARBA00004141"/>
    </source>
</evidence>
<feature type="transmembrane region" description="Helical" evidence="7">
    <location>
        <begin position="199"/>
        <end position="218"/>
    </location>
</feature>
<dbReference type="PANTHER" id="PTHR30406">
    <property type="entry name" value="SULFATE TRANSPORT SYSTEM PERMEASE PROTEIN"/>
    <property type="match status" value="1"/>
</dbReference>
<evidence type="ECO:0000256" key="4">
    <source>
        <dbReference type="ARBA" id="ARBA00022989"/>
    </source>
</evidence>
<evidence type="ECO:0000313" key="9">
    <source>
        <dbReference type="EMBL" id="MUN29997.1"/>
    </source>
</evidence>
<comment type="similarity">
    <text evidence="7">Belongs to the binding-protein-dependent transport system permease family.</text>
</comment>
<feature type="transmembrane region" description="Helical" evidence="7">
    <location>
        <begin position="12"/>
        <end position="36"/>
    </location>
</feature>
<dbReference type="Pfam" id="PF00528">
    <property type="entry name" value="BPD_transp_1"/>
    <property type="match status" value="1"/>
</dbReference>
<feature type="transmembrane region" description="Helical" evidence="7">
    <location>
        <begin position="238"/>
        <end position="264"/>
    </location>
</feature>
<dbReference type="GO" id="GO:0015419">
    <property type="term" value="F:ABC-type sulfate transporter activity"/>
    <property type="evidence" value="ECO:0007669"/>
    <property type="project" value="InterPro"/>
</dbReference>
<evidence type="ECO:0000313" key="10">
    <source>
        <dbReference type="Proteomes" id="UP000470772"/>
    </source>
</evidence>
<keyword evidence="3 7" id="KW-0812">Transmembrane</keyword>
<dbReference type="SUPFAM" id="SSF161098">
    <property type="entry name" value="MetI-like"/>
    <property type="match status" value="1"/>
</dbReference>
<keyword evidence="5" id="KW-0764">Sulfate transport</keyword>
<keyword evidence="4 7" id="KW-1133">Transmembrane helix</keyword>
<keyword evidence="6 7" id="KW-0472">Membrane</keyword>
<comment type="caution">
    <text evidence="9">The sequence shown here is derived from an EMBL/GenBank/DDBJ whole genome shotgun (WGS) entry which is preliminary data.</text>
</comment>
<dbReference type="Proteomes" id="UP000470772">
    <property type="component" value="Unassembled WGS sequence"/>
</dbReference>
<dbReference type="RefSeq" id="WP_054838973.1">
    <property type="nucleotide sequence ID" value="NZ_BBBY01000028.1"/>
</dbReference>
<proteinExistence type="inferred from homology"/>
<dbReference type="InterPro" id="IPR035906">
    <property type="entry name" value="MetI-like_sf"/>
</dbReference>
<dbReference type="EMBL" id="WGGD01000005">
    <property type="protein sequence ID" value="MUN29997.1"/>
    <property type="molecule type" value="Genomic_DNA"/>
</dbReference>
<protein>
    <submittedName>
        <fullName evidence="9">ABC transporter permease subunit</fullName>
    </submittedName>
</protein>
<gene>
    <name evidence="9" type="ORF">GC250_11270</name>
</gene>
<keyword evidence="2 7" id="KW-0813">Transport</keyword>
<evidence type="ECO:0000259" key="8">
    <source>
        <dbReference type="PROSITE" id="PS50928"/>
    </source>
</evidence>
<dbReference type="AlphaFoldDB" id="A0A6A9QL25"/>
<evidence type="ECO:0000256" key="6">
    <source>
        <dbReference type="ARBA" id="ARBA00023136"/>
    </source>
</evidence>
<dbReference type="PANTHER" id="PTHR30406:SF8">
    <property type="entry name" value="SULFATE TRANSPORT SYSTEM PERMEASE PROTEIN CYST"/>
    <property type="match status" value="1"/>
</dbReference>
<dbReference type="Gene3D" id="1.10.3720.10">
    <property type="entry name" value="MetI-like"/>
    <property type="match status" value="1"/>
</dbReference>
<organism evidence="9 10">
    <name type="scientific">Sulfuracidifex metallicus DSM 6482 = JCM 9184</name>
    <dbReference type="NCBI Taxonomy" id="523847"/>
    <lineage>
        <taxon>Archaea</taxon>
        <taxon>Thermoproteota</taxon>
        <taxon>Thermoprotei</taxon>
        <taxon>Sulfolobales</taxon>
        <taxon>Sulfolobaceae</taxon>
        <taxon>Sulfuracidifex</taxon>
    </lineage>
</organism>
<sequence length="270" mass="29855">MEGTSVRPKLNVLKLISIFSGVLLLVPIIYLLYYGYGPFLVVKDAFGKLLISSIEFTFFSAAVSVITVVLASTPLAYFLARHSNPIMESIVDIPASIPHPLVGIALVFIDSPITPLGKFLYDHGIIFYYSYLGVFLALIIVSSPIYIRAMQNFFKSLPLEPEIYAISFGYSEFYVFRKIALRKGIGGIVSAGLTSVARAISEFGSIVIIAPYVTGWIFNGDCTSSIYIYNEFQTYFNASVSAAATLIVFSLILIVSIRIINYVLEKRNMI</sequence>